<dbReference type="Proteomes" id="UP000076096">
    <property type="component" value="Chromosome"/>
</dbReference>
<dbReference type="AlphaFoldDB" id="A0A143BXY7"/>
<reference evidence="2" key="1">
    <citation type="submission" date="2016-04" db="EMBL/GenBank/DDBJ databases">
        <authorList>
            <person name="Zhang B."/>
        </authorList>
    </citation>
    <scope>NUCLEOTIDE SEQUENCE [LARGE SCALE GENOMIC DNA]</scope>
    <source>
        <strain evidence="2">S10</strain>
    </source>
</reference>
<evidence type="ECO:0000313" key="1">
    <source>
        <dbReference type="EMBL" id="AMW10098.1"/>
    </source>
</evidence>
<gene>
    <name evidence="1" type="ORF">A4E84_11575</name>
</gene>
<protein>
    <submittedName>
        <fullName evidence="1">Uncharacterized protein</fullName>
    </submittedName>
</protein>
<name>A0A143BXY7_9ACTN</name>
<keyword evidence="2" id="KW-1185">Reference proteome</keyword>
<accession>A0A143BXY7</accession>
<dbReference type="EMBL" id="CP015098">
    <property type="protein sequence ID" value="AMW10098.1"/>
    <property type="molecule type" value="Genomic_DNA"/>
</dbReference>
<proteinExistence type="predicted"/>
<dbReference type="KEGG" id="stsi:A4E84_11575"/>
<sequence>MSLVALDFRPQLGQDVVHPKVTDHGVVLGTIKDDGRVGKHQVLKHPVLVPQDRNRGRRRPWVAEVTAGMHRRYTFERISEAVRQGPVEICQSV</sequence>
<evidence type="ECO:0000313" key="2">
    <source>
        <dbReference type="Proteomes" id="UP000076096"/>
    </source>
</evidence>
<organism evidence="1 2">
    <name type="scientific">Streptomyces qaidamensis</name>
    <dbReference type="NCBI Taxonomy" id="1783515"/>
    <lineage>
        <taxon>Bacteria</taxon>
        <taxon>Bacillati</taxon>
        <taxon>Actinomycetota</taxon>
        <taxon>Actinomycetes</taxon>
        <taxon>Kitasatosporales</taxon>
        <taxon>Streptomycetaceae</taxon>
        <taxon>Streptomyces</taxon>
        <taxon>Streptomyces aurantiacus group</taxon>
    </lineage>
</organism>